<comment type="caution">
    <text evidence="3">The sequence shown here is derived from an EMBL/GenBank/DDBJ whole genome shotgun (WGS) entry which is preliminary data.</text>
</comment>
<dbReference type="AlphaFoldDB" id="A0A267MP87"/>
<dbReference type="GO" id="GO:0006310">
    <property type="term" value="P:DNA recombination"/>
    <property type="evidence" value="ECO:0007669"/>
    <property type="project" value="UniProtKB-KW"/>
</dbReference>
<dbReference type="SUPFAM" id="SSF56349">
    <property type="entry name" value="DNA breaking-rejoining enzymes"/>
    <property type="match status" value="1"/>
</dbReference>
<dbReference type="InterPro" id="IPR050090">
    <property type="entry name" value="Tyrosine_recombinase_XerCD"/>
</dbReference>
<protein>
    <recommendedName>
        <fullName evidence="2">Tyr recombinase domain-containing protein</fullName>
    </recommendedName>
</protein>
<keyword evidence="1" id="KW-0233">DNA recombination</keyword>
<dbReference type="PANTHER" id="PTHR30349:SF64">
    <property type="entry name" value="PROPHAGE INTEGRASE INTD-RELATED"/>
    <property type="match status" value="1"/>
</dbReference>
<dbReference type="PANTHER" id="PTHR30349">
    <property type="entry name" value="PHAGE INTEGRASE-RELATED"/>
    <property type="match status" value="1"/>
</dbReference>
<dbReference type="InterPro" id="IPR002104">
    <property type="entry name" value="Integrase_catalytic"/>
</dbReference>
<name>A0A267MP87_9FIRM</name>
<dbReference type="Pfam" id="PF00589">
    <property type="entry name" value="Phage_integrase"/>
    <property type="match status" value="1"/>
</dbReference>
<dbReference type="Gene3D" id="1.10.443.10">
    <property type="entry name" value="Intergrase catalytic core"/>
    <property type="match status" value="1"/>
</dbReference>
<organism evidence="3 4">
    <name type="scientific">Anaeromicrobium sediminis</name>
    <dbReference type="NCBI Taxonomy" id="1478221"/>
    <lineage>
        <taxon>Bacteria</taxon>
        <taxon>Bacillati</taxon>
        <taxon>Bacillota</taxon>
        <taxon>Clostridia</taxon>
        <taxon>Peptostreptococcales</taxon>
        <taxon>Thermotaleaceae</taxon>
        <taxon>Anaeromicrobium</taxon>
    </lineage>
</organism>
<keyword evidence="4" id="KW-1185">Reference proteome</keyword>
<dbReference type="GO" id="GO:0003677">
    <property type="term" value="F:DNA binding"/>
    <property type="evidence" value="ECO:0007669"/>
    <property type="project" value="InterPro"/>
</dbReference>
<dbReference type="OrthoDB" id="9785687at2"/>
<dbReference type="InterPro" id="IPR013762">
    <property type="entry name" value="Integrase-like_cat_sf"/>
</dbReference>
<feature type="domain" description="Tyr recombinase" evidence="2">
    <location>
        <begin position="1"/>
        <end position="113"/>
    </location>
</feature>
<evidence type="ECO:0000256" key="1">
    <source>
        <dbReference type="ARBA" id="ARBA00023172"/>
    </source>
</evidence>
<sequence>MDFMKIPSNEHIVRNIAIKCIVYPLSKNDYVILNLKGERFNPSSFARRYTELRGRKEVKPIRFHDLRHTNATIMYKAGVKTKVMQERLGHSNISTTLDIYTHLFKEDQEAVSNILDNKVFG</sequence>
<dbReference type="InterPro" id="IPR011010">
    <property type="entry name" value="DNA_brk_join_enz"/>
</dbReference>
<evidence type="ECO:0000313" key="3">
    <source>
        <dbReference type="EMBL" id="PAB61411.1"/>
    </source>
</evidence>
<reference evidence="3 4" key="1">
    <citation type="submission" date="2017-06" db="EMBL/GenBank/DDBJ databases">
        <title>Draft genome sequence of anaerobic fermentative bacterium Anaeromicrobium sediminis DY2726D isolated from West Pacific Ocean sediments.</title>
        <authorList>
            <person name="Zeng X."/>
        </authorList>
    </citation>
    <scope>NUCLEOTIDE SEQUENCE [LARGE SCALE GENOMIC DNA]</scope>
    <source>
        <strain evidence="3 4">DY2726D</strain>
    </source>
</reference>
<gene>
    <name evidence="3" type="ORF">CCE28_00785</name>
</gene>
<evidence type="ECO:0000259" key="2">
    <source>
        <dbReference type="PROSITE" id="PS51898"/>
    </source>
</evidence>
<accession>A0A267MP87</accession>
<proteinExistence type="predicted"/>
<dbReference type="GO" id="GO:0015074">
    <property type="term" value="P:DNA integration"/>
    <property type="evidence" value="ECO:0007669"/>
    <property type="project" value="InterPro"/>
</dbReference>
<dbReference type="EMBL" id="NIBG01000001">
    <property type="protein sequence ID" value="PAB61411.1"/>
    <property type="molecule type" value="Genomic_DNA"/>
</dbReference>
<dbReference type="Proteomes" id="UP000216024">
    <property type="component" value="Unassembled WGS sequence"/>
</dbReference>
<dbReference type="PROSITE" id="PS51898">
    <property type="entry name" value="TYR_RECOMBINASE"/>
    <property type="match status" value="1"/>
</dbReference>
<evidence type="ECO:0000313" key="4">
    <source>
        <dbReference type="Proteomes" id="UP000216024"/>
    </source>
</evidence>